<proteinExistence type="predicted"/>
<feature type="transmembrane region" description="Helical" evidence="1">
    <location>
        <begin position="52"/>
        <end position="73"/>
    </location>
</feature>
<protein>
    <submittedName>
        <fullName evidence="3">MARVEL domain-containing protein</fullName>
    </submittedName>
</protein>
<keyword evidence="1" id="KW-1133">Transmembrane helix</keyword>
<keyword evidence="2" id="KW-1185">Reference proteome</keyword>
<organism evidence="2 3">
    <name type="scientific">Plectus sambesii</name>
    <dbReference type="NCBI Taxonomy" id="2011161"/>
    <lineage>
        <taxon>Eukaryota</taxon>
        <taxon>Metazoa</taxon>
        <taxon>Ecdysozoa</taxon>
        <taxon>Nematoda</taxon>
        <taxon>Chromadorea</taxon>
        <taxon>Plectida</taxon>
        <taxon>Plectina</taxon>
        <taxon>Plectoidea</taxon>
        <taxon>Plectidae</taxon>
        <taxon>Plectus</taxon>
    </lineage>
</organism>
<sequence>MGDEVGIRLFTAIRETVLRAPILSSQQITTTTAANSMSNCGVIFTYFHPKTFGWISVFGELALVLPIGVYVAIDFIAKSGTNQAKWAYILELFILLSFSVLSVFYAIALKTHRPKLIVPHLLATIVVIMYFFVMIIVVPAKQITGWYAVYFILADILLVYFLILEWRCFIWMCDYEPLNPDHLRYVMKPVIARATNKVSNVHKTLENNIRPRKAMQPLNESFGSPRTPIRFNIHDYVNEALSVTPLASTSVVCSAVSPSSSEIKQQTPSRVSKQLARCRIWEIQSPKRCGGRPIPKRLQVEVNELARGLQELHAVADKAKQMAAKST</sequence>
<dbReference type="WBParaSite" id="PSAMB.scaffold4666size13920.g25030.t1">
    <property type="protein sequence ID" value="PSAMB.scaffold4666size13920.g25030.t1"/>
    <property type="gene ID" value="PSAMB.scaffold4666size13920.g25030"/>
</dbReference>
<evidence type="ECO:0000313" key="2">
    <source>
        <dbReference type="Proteomes" id="UP000887566"/>
    </source>
</evidence>
<feature type="transmembrane region" description="Helical" evidence="1">
    <location>
        <begin position="146"/>
        <end position="164"/>
    </location>
</feature>
<dbReference type="AlphaFoldDB" id="A0A914WMW2"/>
<feature type="transmembrane region" description="Helical" evidence="1">
    <location>
        <begin position="121"/>
        <end position="140"/>
    </location>
</feature>
<dbReference type="Proteomes" id="UP000887566">
    <property type="component" value="Unplaced"/>
</dbReference>
<accession>A0A914WMW2</accession>
<evidence type="ECO:0000313" key="3">
    <source>
        <dbReference type="WBParaSite" id="PSAMB.scaffold4666size13920.g25030.t1"/>
    </source>
</evidence>
<name>A0A914WMW2_9BILA</name>
<evidence type="ECO:0000256" key="1">
    <source>
        <dbReference type="SAM" id="Phobius"/>
    </source>
</evidence>
<keyword evidence="1" id="KW-0812">Transmembrane</keyword>
<reference evidence="3" key="1">
    <citation type="submission" date="2022-11" db="UniProtKB">
        <authorList>
            <consortium name="WormBaseParasite"/>
        </authorList>
    </citation>
    <scope>IDENTIFICATION</scope>
</reference>
<feature type="transmembrane region" description="Helical" evidence="1">
    <location>
        <begin position="85"/>
        <end position="109"/>
    </location>
</feature>
<keyword evidence="1" id="KW-0472">Membrane</keyword>